<evidence type="ECO:0000256" key="2">
    <source>
        <dbReference type="SAM" id="SignalP"/>
    </source>
</evidence>
<evidence type="ECO:0000256" key="1">
    <source>
        <dbReference type="SAM" id="MobiDB-lite"/>
    </source>
</evidence>
<feature type="region of interest" description="Disordered" evidence="1">
    <location>
        <begin position="50"/>
        <end position="99"/>
    </location>
</feature>
<gene>
    <name evidence="4" type="ORF">GJ700_23495</name>
</gene>
<dbReference type="AlphaFoldDB" id="A0A7X2IRD8"/>
<feature type="compositionally biased region" description="Basic and acidic residues" evidence="1">
    <location>
        <begin position="62"/>
        <end position="87"/>
    </location>
</feature>
<dbReference type="Proteomes" id="UP000446768">
    <property type="component" value="Unassembled WGS sequence"/>
</dbReference>
<organism evidence="4 5">
    <name type="scientific">Pseudoduganella rivuli</name>
    <dbReference type="NCBI Taxonomy" id="2666085"/>
    <lineage>
        <taxon>Bacteria</taxon>
        <taxon>Pseudomonadati</taxon>
        <taxon>Pseudomonadota</taxon>
        <taxon>Betaproteobacteria</taxon>
        <taxon>Burkholderiales</taxon>
        <taxon>Oxalobacteraceae</taxon>
        <taxon>Telluria group</taxon>
        <taxon>Pseudoduganella</taxon>
    </lineage>
</organism>
<keyword evidence="5" id="KW-1185">Reference proteome</keyword>
<dbReference type="InterPro" id="IPR025392">
    <property type="entry name" value="DUF4124"/>
</dbReference>
<keyword evidence="2" id="KW-0732">Signal</keyword>
<protein>
    <submittedName>
        <fullName evidence="4">DUF4124 domain-containing protein</fullName>
    </submittedName>
</protein>
<evidence type="ECO:0000313" key="5">
    <source>
        <dbReference type="Proteomes" id="UP000446768"/>
    </source>
</evidence>
<sequence length="144" mass="15665">MKLPRTALLLILLAGGASHAQTVHKCTVDGKVTYTEQPCQAGTAAVIAVPEAPQPNPNAAADLKRMQKEASTLERERHKREAADDRAQQQAARAAQARHKQCAKLKLEKKWADDEVRGALVQNLDRAKTRAQRAADKLALECPG</sequence>
<accession>A0A7X2IRD8</accession>
<feature type="domain" description="DUF4124" evidence="3">
    <location>
        <begin position="11"/>
        <end position="61"/>
    </location>
</feature>
<proteinExistence type="predicted"/>
<name>A0A7X2IRD8_9BURK</name>
<dbReference type="Pfam" id="PF13511">
    <property type="entry name" value="DUF4124"/>
    <property type="match status" value="1"/>
</dbReference>
<evidence type="ECO:0000259" key="3">
    <source>
        <dbReference type="Pfam" id="PF13511"/>
    </source>
</evidence>
<reference evidence="4 5" key="1">
    <citation type="submission" date="2019-11" db="EMBL/GenBank/DDBJ databases">
        <title>Novel species isolated from a subtropical stream in China.</title>
        <authorList>
            <person name="Lu H."/>
        </authorList>
    </citation>
    <scope>NUCLEOTIDE SEQUENCE [LARGE SCALE GENOMIC DNA]</scope>
    <source>
        <strain evidence="4 5">FT92W</strain>
    </source>
</reference>
<feature type="chain" id="PRO_5031134563" evidence="2">
    <location>
        <begin position="21"/>
        <end position="144"/>
    </location>
</feature>
<feature type="signal peptide" evidence="2">
    <location>
        <begin position="1"/>
        <end position="20"/>
    </location>
</feature>
<dbReference type="RefSeq" id="WP_371868092.1">
    <property type="nucleotide sequence ID" value="NZ_WKJJ01000016.1"/>
</dbReference>
<evidence type="ECO:0000313" key="4">
    <source>
        <dbReference type="EMBL" id="MRV74680.1"/>
    </source>
</evidence>
<dbReference type="EMBL" id="WKJJ01000016">
    <property type="protein sequence ID" value="MRV74680.1"/>
    <property type="molecule type" value="Genomic_DNA"/>
</dbReference>
<comment type="caution">
    <text evidence="4">The sequence shown here is derived from an EMBL/GenBank/DDBJ whole genome shotgun (WGS) entry which is preliminary data.</text>
</comment>